<dbReference type="Pfam" id="PF01323">
    <property type="entry name" value="DSBA"/>
    <property type="match status" value="1"/>
</dbReference>
<dbReference type="CDD" id="cd03024">
    <property type="entry name" value="DsbA_FrnE"/>
    <property type="match status" value="1"/>
</dbReference>
<evidence type="ECO:0000259" key="1">
    <source>
        <dbReference type="Pfam" id="PF01323"/>
    </source>
</evidence>
<evidence type="ECO:0000313" key="2">
    <source>
        <dbReference type="EMBL" id="KAH7028218.1"/>
    </source>
</evidence>
<dbReference type="SUPFAM" id="SSF52833">
    <property type="entry name" value="Thioredoxin-like"/>
    <property type="match status" value="1"/>
</dbReference>
<dbReference type="OrthoDB" id="1930760at2759"/>
<organism evidence="2 3">
    <name type="scientific">Microdochium trichocladiopsis</name>
    <dbReference type="NCBI Taxonomy" id="1682393"/>
    <lineage>
        <taxon>Eukaryota</taxon>
        <taxon>Fungi</taxon>
        <taxon>Dikarya</taxon>
        <taxon>Ascomycota</taxon>
        <taxon>Pezizomycotina</taxon>
        <taxon>Sordariomycetes</taxon>
        <taxon>Xylariomycetidae</taxon>
        <taxon>Xylariales</taxon>
        <taxon>Microdochiaceae</taxon>
        <taxon>Microdochium</taxon>
    </lineage>
</organism>
<proteinExistence type="predicted"/>
<dbReference type="InterPro" id="IPR036249">
    <property type="entry name" value="Thioredoxin-like_sf"/>
</dbReference>
<dbReference type="GeneID" id="70181334"/>
<dbReference type="PANTHER" id="PTHR13887">
    <property type="entry name" value="GLUTATHIONE S-TRANSFERASE KAPPA"/>
    <property type="match status" value="1"/>
</dbReference>
<sequence>MAIFEIQFVSDFVCAWCYIAKRNLDSAITFYQKTYPGGKHDTFAITWTPYFLNYNPHAHSIDKLELADIRLADQTPEQRAALTRRMNRAGLASGINFDWGGKLGPNPATRDAHRLVHLVGTAGGRYDGETQRNLVEAIFDAYHCRAQDVANHDVLLEAARRAGVRAGDAQAWLQSDEAGDVIDQEAEKNKSTTARSGVPTLVIQNTHRPEGVPDVMDLMEIFVQIREAQS</sequence>
<dbReference type="Gene3D" id="3.40.30.10">
    <property type="entry name" value="Glutaredoxin"/>
    <property type="match status" value="1"/>
</dbReference>
<reference evidence="2" key="1">
    <citation type="journal article" date="2021" name="Nat. Commun.">
        <title>Genetic determinants of endophytism in the Arabidopsis root mycobiome.</title>
        <authorList>
            <person name="Mesny F."/>
            <person name="Miyauchi S."/>
            <person name="Thiergart T."/>
            <person name="Pickel B."/>
            <person name="Atanasova L."/>
            <person name="Karlsson M."/>
            <person name="Huettel B."/>
            <person name="Barry K.W."/>
            <person name="Haridas S."/>
            <person name="Chen C."/>
            <person name="Bauer D."/>
            <person name="Andreopoulos W."/>
            <person name="Pangilinan J."/>
            <person name="LaButti K."/>
            <person name="Riley R."/>
            <person name="Lipzen A."/>
            <person name="Clum A."/>
            <person name="Drula E."/>
            <person name="Henrissat B."/>
            <person name="Kohler A."/>
            <person name="Grigoriev I.V."/>
            <person name="Martin F.M."/>
            <person name="Hacquard S."/>
        </authorList>
    </citation>
    <scope>NUCLEOTIDE SEQUENCE</scope>
    <source>
        <strain evidence="2">MPI-CAGE-CH-0230</strain>
    </source>
</reference>
<accession>A0A9P8Y3H8</accession>
<dbReference type="PANTHER" id="PTHR13887:SF41">
    <property type="entry name" value="THIOREDOXIN SUPERFAMILY PROTEIN"/>
    <property type="match status" value="1"/>
</dbReference>
<protein>
    <submittedName>
        <fullName evidence="2">DSBA-like thioredoxin domain-containing protein</fullName>
    </submittedName>
</protein>
<feature type="domain" description="DSBA-like thioredoxin" evidence="1">
    <location>
        <begin position="6"/>
        <end position="206"/>
    </location>
</feature>
<dbReference type="InterPro" id="IPR001853">
    <property type="entry name" value="DSBA-like_thioredoxin_dom"/>
</dbReference>
<dbReference type="RefSeq" id="XP_046011017.1">
    <property type="nucleotide sequence ID" value="XM_046151788.1"/>
</dbReference>
<dbReference type="GO" id="GO:0016491">
    <property type="term" value="F:oxidoreductase activity"/>
    <property type="evidence" value="ECO:0007669"/>
    <property type="project" value="InterPro"/>
</dbReference>
<dbReference type="AlphaFoldDB" id="A0A9P8Y3H8"/>
<gene>
    <name evidence="2" type="ORF">B0I36DRAFT_293223</name>
</gene>
<dbReference type="EMBL" id="JAGTJQ010000007">
    <property type="protein sequence ID" value="KAH7028218.1"/>
    <property type="molecule type" value="Genomic_DNA"/>
</dbReference>
<evidence type="ECO:0000313" key="3">
    <source>
        <dbReference type="Proteomes" id="UP000756346"/>
    </source>
</evidence>
<keyword evidence="3" id="KW-1185">Reference proteome</keyword>
<dbReference type="Proteomes" id="UP000756346">
    <property type="component" value="Unassembled WGS sequence"/>
</dbReference>
<comment type="caution">
    <text evidence="2">The sequence shown here is derived from an EMBL/GenBank/DDBJ whole genome shotgun (WGS) entry which is preliminary data.</text>
</comment>
<name>A0A9P8Y3H8_9PEZI</name>